<gene>
    <name evidence="2" type="ORF">ABXS05_20085</name>
    <name evidence="3" type="ORF">ACETRX_12490</name>
</gene>
<reference evidence="3 5" key="2">
    <citation type="submission" date="2024-09" db="EMBL/GenBank/DDBJ databases">
        <title>Description of Labrys sedimenti sp. nov., isolated from a diclofenac-degrading enrichment culture, and genome-based reclassification of Labrys portucalensis as a later heterotypic synonym of Labrys neptuniae.</title>
        <authorList>
            <person name="Tancsics A."/>
            <person name="Csepanyi A."/>
        </authorList>
    </citation>
    <scope>NUCLEOTIDE SEQUENCE [LARGE SCALE GENOMIC DNA]</scope>
    <source>
        <strain evidence="3 5">LMG 23412</strain>
    </source>
</reference>
<accession>A0ABV6ZE00</accession>
<evidence type="ECO:0000313" key="5">
    <source>
        <dbReference type="Proteomes" id="UP001595190"/>
    </source>
</evidence>
<dbReference type="Proteomes" id="UP001555786">
    <property type="component" value="Unassembled WGS sequence"/>
</dbReference>
<name>A0ABV6ZE00_9HYPH</name>
<dbReference type="Proteomes" id="UP001595190">
    <property type="component" value="Unassembled WGS sequence"/>
</dbReference>
<dbReference type="EMBL" id="JBHGPK010000003">
    <property type="protein sequence ID" value="MFC2250434.1"/>
    <property type="molecule type" value="Genomic_DNA"/>
</dbReference>
<dbReference type="EMBL" id="JBFNQD010000007">
    <property type="protein sequence ID" value="MEW9307863.1"/>
    <property type="molecule type" value="Genomic_DNA"/>
</dbReference>
<dbReference type="RefSeq" id="WP_156771516.1">
    <property type="nucleotide sequence ID" value="NZ_JBFNQD010000007.1"/>
</dbReference>
<comment type="caution">
    <text evidence="3">The sequence shown here is derived from an EMBL/GenBank/DDBJ whole genome shotgun (WGS) entry which is preliminary data.</text>
</comment>
<proteinExistence type="predicted"/>
<evidence type="ECO:0000313" key="2">
    <source>
        <dbReference type="EMBL" id="MEW9307863.1"/>
    </source>
</evidence>
<protein>
    <submittedName>
        <fullName evidence="3">Uncharacterized protein</fullName>
    </submittedName>
</protein>
<evidence type="ECO:0000256" key="1">
    <source>
        <dbReference type="SAM" id="SignalP"/>
    </source>
</evidence>
<reference evidence="2 4" key="1">
    <citation type="submission" date="2024-07" db="EMBL/GenBank/DDBJ databases">
        <title>Description of Labrys sedimenti sp. nov., isolated from a diclofenac-degrading enrichment culture.</title>
        <authorList>
            <person name="Tancsics A."/>
            <person name="Csepanyi A."/>
        </authorList>
    </citation>
    <scope>NUCLEOTIDE SEQUENCE [LARGE SCALE GENOMIC DNA]</scope>
    <source>
        <strain evidence="2 4">LMG 23578</strain>
    </source>
</reference>
<organism evidence="3 5">
    <name type="scientific">Labrys neptuniae</name>
    <dbReference type="NCBI Taxonomy" id="376174"/>
    <lineage>
        <taxon>Bacteria</taxon>
        <taxon>Pseudomonadati</taxon>
        <taxon>Pseudomonadota</taxon>
        <taxon>Alphaproteobacteria</taxon>
        <taxon>Hyphomicrobiales</taxon>
        <taxon>Xanthobacteraceae</taxon>
        <taxon>Labrys</taxon>
    </lineage>
</organism>
<evidence type="ECO:0000313" key="4">
    <source>
        <dbReference type="Proteomes" id="UP001555786"/>
    </source>
</evidence>
<keyword evidence="1" id="KW-0732">Signal</keyword>
<feature type="chain" id="PRO_5045033133" evidence="1">
    <location>
        <begin position="26"/>
        <end position="50"/>
    </location>
</feature>
<feature type="signal peptide" evidence="1">
    <location>
        <begin position="1"/>
        <end position="25"/>
    </location>
</feature>
<sequence length="50" mass="5048">MKIIITSIFLFLSAVTAITLTSVSAEPAGDSTAVTQNQAHAAAHSAGSFV</sequence>
<keyword evidence="4" id="KW-1185">Reference proteome</keyword>
<evidence type="ECO:0000313" key="3">
    <source>
        <dbReference type="EMBL" id="MFC2250434.1"/>
    </source>
</evidence>